<protein>
    <recommendedName>
        <fullName evidence="4">DUF2796 domain-containing protein</fullName>
    </recommendedName>
</protein>
<sequence>MLRPNVTTMARRPRLLSIVTGFFGLMMTMALLKATELEGIGAVRFHVSGGPLVIDESTHSAPAAAAHHHHHHHLFATALTDCEQVEDDQLAGANFAIDNYYIHGRFGVAAAPATSEEEDIKQIIGLESSAASVQIGAHEDRHLHVGFHPQKATKNTPVPAPPSGNGGHN</sequence>
<dbReference type="EMBL" id="OZ019910">
    <property type="protein sequence ID" value="CAK9211464.1"/>
    <property type="molecule type" value="Genomic_DNA"/>
</dbReference>
<dbReference type="Proteomes" id="UP001497512">
    <property type="component" value="Chromosome 18"/>
</dbReference>
<evidence type="ECO:0008006" key="4">
    <source>
        <dbReference type="Google" id="ProtNLM"/>
    </source>
</evidence>
<evidence type="ECO:0000313" key="2">
    <source>
        <dbReference type="EMBL" id="CAK9211464.1"/>
    </source>
</evidence>
<gene>
    <name evidence="2" type="ORF">CSSPTR1EN2_LOCUS10694</name>
</gene>
<evidence type="ECO:0000256" key="1">
    <source>
        <dbReference type="SAM" id="MobiDB-lite"/>
    </source>
</evidence>
<feature type="region of interest" description="Disordered" evidence="1">
    <location>
        <begin position="147"/>
        <end position="169"/>
    </location>
</feature>
<organism evidence="2 3">
    <name type="scientific">Sphagnum troendelagicum</name>
    <dbReference type="NCBI Taxonomy" id="128251"/>
    <lineage>
        <taxon>Eukaryota</taxon>
        <taxon>Viridiplantae</taxon>
        <taxon>Streptophyta</taxon>
        <taxon>Embryophyta</taxon>
        <taxon>Bryophyta</taxon>
        <taxon>Sphagnophytina</taxon>
        <taxon>Sphagnopsida</taxon>
        <taxon>Sphagnales</taxon>
        <taxon>Sphagnaceae</taxon>
        <taxon>Sphagnum</taxon>
    </lineage>
</organism>
<name>A0ABP0U3K1_9BRYO</name>
<keyword evidence="3" id="KW-1185">Reference proteome</keyword>
<evidence type="ECO:0000313" key="3">
    <source>
        <dbReference type="Proteomes" id="UP001497512"/>
    </source>
</evidence>
<accession>A0ABP0U3K1</accession>
<proteinExistence type="predicted"/>
<reference evidence="2" key="1">
    <citation type="submission" date="2024-02" db="EMBL/GenBank/DDBJ databases">
        <authorList>
            <consortium name="ELIXIR-Norway"/>
            <consortium name="Elixir Norway"/>
        </authorList>
    </citation>
    <scope>NUCLEOTIDE SEQUENCE</scope>
</reference>